<dbReference type="SUPFAM" id="SSF103481">
    <property type="entry name" value="Multidrug resistance efflux transporter EmrE"/>
    <property type="match status" value="1"/>
</dbReference>
<dbReference type="Pfam" id="PF00892">
    <property type="entry name" value="EamA"/>
    <property type="match status" value="1"/>
</dbReference>
<feature type="transmembrane region" description="Helical" evidence="1">
    <location>
        <begin position="61"/>
        <end position="81"/>
    </location>
</feature>
<accession>A0A382NH96</accession>
<evidence type="ECO:0000256" key="1">
    <source>
        <dbReference type="SAM" id="Phobius"/>
    </source>
</evidence>
<feature type="domain" description="EamA" evidence="2">
    <location>
        <begin position="3"/>
        <end position="135"/>
    </location>
</feature>
<keyword evidence="1" id="KW-1133">Transmembrane helix</keyword>
<protein>
    <recommendedName>
        <fullName evidence="2">EamA domain-containing protein</fullName>
    </recommendedName>
</protein>
<feature type="non-terminal residue" evidence="3">
    <location>
        <position position="150"/>
    </location>
</feature>
<dbReference type="InterPro" id="IPR000620">
    <property type="entry name" value="EamA_dom"/>
</dbReference>
<keyword evidence="1" id="KW-0472">Membrane</keyword>
<dbReference type="InterPro" id="IPR037185">
    <property type="entry name" value="EmrE-like"/>
</dbReference>
<feature type="transmembrane region" description="Helical" evidence="1">
    <location>
        <begin position="118"/>
        <end position="136"/>
    </location>
</feature>
<name>A0A382NH96_9ZZZZ</name>
<organism evidence="3">
    <name type="scientific">marine metagenome</name>
    <dbReference type="NCBI Taxonomy" id="408172"/>
    <lineage>
        <taxon>unclassified sequences</taxon>
        <taxon>metagenomes</taxon>
        <taxon>ecological metagenomes</taxon>
    </lineage>
</organism>
<feature type="transmembrane region" description="Helical" evidence="1">
    <location>
        <begin position="6"/>
        <end position="25"/>
    </location>
</feature>
<dbReference type="Gene3D" id="1.10.3730.20">
    <property type="match status" value="1"/>
</dbReference>
<proteinExistence type="predicted"/>
<feature type="transmembrane region" description="Helical" evidence="1">
    <location>
        <begin position="93"/>
        <end position="112"/>
    </location>
</feature>
<evidence type="ECO:0000259" key="2">
    <source>
        <dbReference type="Pfam" id="PF00892"/>
    </source>
</evidence>
<dbReference type="AlphaFoldDB" id="A0A382NH96"/>
<dbReference type="EMBL" id="UINC01099989">
    <property type="protein sequence ID" value="SVC59685.1"/>
    <property type="molecule type" value="Genomic_DNA"/>
</dbReference>
<feature type="transmembrane region" description="Helical" evidence="1">
    <location>
        <begin position="34"/>
        <end position="55"/>
    </location>
</feature>
<gene>
    <name evidence="3" type="ORF">METZ01_LOCUS312539</name>
</gene>
<keyword evidence="1" id="KW-0812">Transmembrane</keyword>
<reference evidence="3" key="1">
    <citation type="submission" date="2018-05" db="EMBL/GenBank/DDBJ databases">
        <authorList>
            <person name="Lanie J.A."/>
            <person name="Ng W.-L."/>
            <person name="Kazmierczak K.M."/>
            <person name="Andrzejewski T.M."/>
            <person name="Davidsen T.M."/>
            <person name="Wayne K.J."/>
            <person name="Tettelin H."/>
            <person name="Glass J.I."/>
            <person name="Rusch D."/>
            <person name="Podicherti R."/>
            <person name="Tsui H.-C.T."/>
            <person name="Winkler M.E."/>
        </authorList>
    </citation>
    <scope>NUCLEOTIDE SEQUENCE</scope>
</reference>
<evidence type="ECO:0000313" key="3">
    <source>
        <dbReference type="EMBL" id="SVC59685.1"/>
    </source>
</evidence>
<dbReference type="GO" id="GO:0016020">
    <property type="term" value="C:membrane"/>
    <property type="evidence" value="ECO:0007669"/>
    <property type="project" value="InterPro"/>
</dbReference>
<sequence>MEWMWFSMASAFTFALVSVLDKLLISKHVDNAKVFIVTVGVAQICLGLIVIPMSAFSGLTLSTLTTVIFSGISSGMYLVIMFQIMESQDVSRVVPVVSTYPVFVAALAFFILGEQVTIYSLACILITVFGAALVSLSPSGKKALAKSDVT</sequence>